<reference evidence="2 3" key="1">
    <citation type="submission" date="2018-05" db="EMBL/GenBank/DDBJ databases">
        <title>Paenibacillus flagellatus sp. nov., isolated from selenium mineral soil.</title>
        <authorList>
            <person name="Dai X."/>
        </authorList>
    </citation>
    <scope>NUCLEOTIDE SEQUENCE [LARGE SCALE GENOMIC DNA]</scope>
    <source>
        <strain evidence="2 3">DXL2</strain>
    </source>
</reference>
<keyword evidence="1" id="KW-0472">Membrane</keyword>
<name>A0A2V5JTT1_9BACL</name>
<gene>
    <name evidence="2" type="ORF">DLM86_31525</name>
</gene>
<protein>
    <submittedName>
        <fullName evidence="2">Uncharacterized protein</fullName>
    </submittedName>
</protein>
<dbReference type="EMBL" id="QJVJ01000029">
    <property type="protein sequence ID" value="PYI49955.1"/>
    <property type="molecule type" value="Genomic_DNA"/>
</dbReference>
<dbReference type="Proteomes" id="UP000247476">
    <property type="component" value="Unassembled WGS sequence"/>
</dbReference>
<dbReference type="RefSeq" id="WP_211326616.1">
    <property type="nucleotide sequence ID" value="NZ_QJVJ01000029.1"/>
</dbReference>
<evidence type="ECO:0000256" key="1">
    <source>
        <dbReference type="SAM" id="Phobius"/>
    </source>
</evidence>
<organism evidence="2 3">
    <name type="scientific">Paenibacillus flagellatus</name>
    <dbReference type="NCBI Taxonomy" id="2211139"/>
    <lineage>
        <taxon>Bacteria</taxon>
        <taxon>Bacillati</taxon>
        <taxon>Bacillota</taxon>
        <taxon>Bacilli</taxon>
        <taxon>Bacillales</taxon>
        <taxon>Paenibacillaceae</taxon>
        <taxon>Paenibacillus</taxon>
    </lineage>
</organism>
<comment type="caution">
    <text evidence="2">The sequence shown here is derived from an EMBL/GenBank/DDBJ whole genome shotgun (WGS) entry which is preliminary data.</text>
</comment>
<proteinExistence type="predicted"/>
<sequence>MTVRELKLVFGFIIFFLCSIIIGLITWKFKDSTDVINQISLVSSISSILLAIIAIVYAFYQTFFSSKQTENLQRTLENMSEKVIQLQHVKDDLSFAVRNFEEIQSYLQQIHETNTNNRTDIVSVLDYLKGKDVQIPEEVEKDILDSTEEMAAILPWFGMRSYGILSYLKNNYPEFRKRIRMRWRSSRSGSTTVNKWEWDQRNFETNIHMGITP</sequence>
<keyword evidence="3" id="KW-1185">Reference proteome</keyword>
<feature type="transmembrane region" description="Helical" evidence="1">
    <location>
        <begin position="6"/>
        <end position="27"/>
    </location>
</feature>
<feature type="transmembrane region" description="Helical" evidence="1">
    <location>
        <begin position="39"/>
        <end position="60"/>
    </location>
</feature>
<keyword evidence="1" id="KW-0812">Transmembrane</keyword>
<keyword evidence="1" id="KW-1133">Transmembrane helix</keyword>
<evidence type="ECO:0000313" key="2">
    <source>
        <dbReference type="EMBL" id="PYI49955.1"/>
    </source>
</evidence>
<accession>A0A2V5JTT1</accession>
<dbReference type="AlphaFoldDB" id="A0A2V5JTT1"/>
<feature type="non-terminal residue" evidence="2">
    <location>
        <position position="213"/>
    </location>
</feature>
<evidence type="ECO:0000313" key="3">
    <source>
        <dbReference type="Proteomes" id="UP000247476"/>
    </source>
</evidence>